<evidence type="ECO:0000313" key="2">
    <source>
        <dbReference type="EMBL" id="KAK2159563.1"/>
    </source>
</evidence>
<protein>
    <submittedName>
        <fullName evidence="2">Uncharacterized protein</fullName>
    </submittedName>
</protein>
<dbReference type="AlphaFoldDB" id="A0AAD9N8Q3"/>
<gene>
    <name evidence="2" type="ORF">NP493_1707g00014</name>
</gene>
<dbReference type="Proteomes" id="UP001209878">
    <property type="component" value="Unassembled WGS sequence"/>
</dbReference>
<evidence type="ECO:0000313" key="3">
    <source>
        <dbReference type="Proteomes" id="UP001209878"/>
    </source>
</evidence>
<dbReference type="EMBL" id="JAODUO010001708">
    <property type="protein sequence ID" value="KAK2159563.1"/>
    <property type="molecule type" value="Genomic_DNA"/>
</dbReference>
<organism evidence="2 3">
    <name type="scientific">Ridgeia piscesae</name>
    <name type="common">Tubeworm</name>
    <dbReference type="NCBI Taxonomy" id="27915"/>
    <lineage>
        <taxon>Eukaryota</taxon>
        <taxon>Metazoa</taxon>
        <taxon>Spiralia</taxon>
        <taxon>Lophotrochozoa</taxon>
        <taxon>Annelida</taxon>
        <taxon>Polychaeta</taxon>
        <taxon>Sedentaria</taxon>
        <taxon>Canalipalpata</taxon>
        <taxon>Sabellida</taxon>
        <taxon>Siboglinidae</taxon>
        <taxon>Ridgeia</taxon>
    </lineage>
</organism>
<feature type="region of interest" description="Disordered" evidence="1">
    <location>
        <begin position="137"/>
        <end position="161"/>
    </location>
</feature>
<dbReference type="Gene3D" id="2.170.300.10">
    <property type="entry name" value="Tie2 ligand-binding domain superfamily"/>
    <property type="match status" value="1"/>
</dbReference>
<dbReference type="PROSITE" id="PS51257">
    <property type="entry name" value="PROKAR_LIPOPROTEIN"/>
    <property type="match status" value="1"/>
</dbReference>
<keyword evidence="3" id="KW-1185">Reference proteome</keyword>
<name>A0AAD9N8Q3_RIDPI</name>
<accession>A0AAD9N8Q3</accession>
<sequence>MQRSKLLHLIHAATNSLTACPAGQWGADCVKLCNCKTPDTECDPTEGCRECPSGFEGGDCSNDTNECDLVRVALIANVSTHRAHSGVTAMKDTPKPTPPRARISTTAVAARARMERLVSTAATVTVARVSQDYTGTACETETSTPTTTPAVTPTTPAVTTTTPAVTTTTPVIPFVDQARVNVSIKLTSEDFTPDLKNKTSKAYQSLKAKVVQTTPLAMPQYVLYPFSHKLYPSPRKTNNNVFSFA</sequence>
<evidence type="ECO:0000256" key="1">
    <source>
        <dbReference type="SAM" id="MobiDB-lite"/>
    </source>
</evidence>
<reference evidence="2" key="1">
    <citation type="journal article" date="2023" name="Mol. Biol. Evol.">
        <title>Third-Generation Sequencing Reveals the Adaptive Role of the Epigenome in Three Deep-Sea Polychaetes.</title>
        <authorList>
            <person name="Perez M."/>
            <person name="Aroh O."/>
            <person name="Sun Y."/>
            <person name="Lan Y."/>
            <person name="Juniper S.K."/>
            <person name="Young C.R."/>
            <person name="Angers B."/>
            <person name="Qian P.Y."/>
        </authorList>
    </citation>
    <scope>NUCLEOTIDE SEQUENCE</scope>
    <source>
        <strain evidence="2">R07B-5</strain>
    </source>
</reference>
<comment type="caution">
    <text evidence="2">The sequence shown here is derived from an EMBL/GenBank/DDBJ whole genome shotgun (WGS) entry which is preliminary data.</text>
</comment>
<proteinExistence type="predicted"/>